<protein>
    <submittedName>
        <fullName evidence="13">Methylphosphotriester-DNA alkyltransferase</fullName>
    </submittedName>
</protein>
<keyword evidence="3 13" id="KW-0808">Transferase</keyword>
<dbReference type="InterPro" id="IPR018060">
    <property type="entry name" value="HTH_AraC"/>
</dbReference>
<evidence type="ECO:0000256" key="6">
    <source>
        <dbReference type="ARBA" id="ARBA00022833"/>
    </source>
</evidence>
<dbReference type="PIRSF" id="PIRSF000408">
    <property type="entry name" value="Alkyltransferas_AdaA"/>
    <property type="match status" value="1"/>
</dbReference>
<dbReference type="PANTHER" id="PTHR43280">
    <property type="entry name" value="ARAC-FAMILY TRANSCRIPTIONAL REGULATOR"/>
    <property type="match status" value="1"/>
</dbReference>
<proteinExistence type="predicted"/>
<evidence type="ECO:0000313" key="14">
    <source>
        <dbReference type="Proteomes" id="UP000236214"/>
    </source>
</evidence>
<dbReference type="GO" id="GO:0003700">
    <property type="term" value="F:DNA-binding transcription factor activity"/>
    <property type="evidence" value="ECO:0007669"/>
    <property type="project" value="InterPro"/>
</dbReference>
<keyword evidence="7" id="KW-0805">Transcription regulation</keyword>
<dbReference type="InterPro" id="IPR018062">
    <property type="entry name" value="HTH_AraC-typ_CS"/>
</dbReference>
<evidence type="ECO:0000256" key="4">
    <source>
        <dbReference type="ARBA" id="ARBA00022723"/>
    </source>
</evidence>
<keyword evidence="9" id="KW-0010">Activator</keyword>
<dbReference type="InterPro" id="IPR035451">
    <property type="entry name" value="Ada-like_dom_sf"/>
</dbReference>
<evidence type="ECO:0000256" key="2">
    <source>
        <dbReference type="ARBA" id="ARBA00022603"/>
    </source>
</evidence>
<keyword evidence="14" id="KW-1185">Reference proteome</keyword>
<dbReference type="EMBL" id="BDEC01000058">
    <property type="protein sequence ID" value="GBD68597.1"/>
    <property type="molecule type" value="Genomic_DNA"/>
</dbReference>
<dbReference type="GO" id="GO:0043565">
    <property type="term" value="F:sequence-specific DNA binding"/>
    <property type="evidence" value="ECO:0007669"/>
    <property type="project" value="InterPro"/>
</dbReference>
<feature type="domain" description="HTH araC/xylS-type" evidence="12">
    <location>
        <begin position="81"/>
        <end position="179"/>
    </location>
</feature>
<accession>A0A2H6CUE3</accession>
<dbReference type="GO" id="GO:0008270">
    <property type="term" value="F:zinc ion binding"/>
    <property type="evidence" value="ECO:0007669"/>
    <property type="project" value="InterPro"/>
</dbReference>
<keyword evidence="8" id="KW-0238">DNA-binding</keyword>
<keyword evidence="10" id="KW-0804">Transcription</keyword>
<evidence type="ECO:0000313" key="13">
    <source>
        <dbReference type="EMBL" id="GBD68597.1"/>
    </source>
</evidence>
<dbReference type="GO" id="GO:0032259">
    <property type="term" value="P:methylation"/>
    <property type="evidence" value="ECO:0007669"/>
    <property type="project" value="UniProtKB-KW"/>
</dbReference>
<name>A0A2H6CUE3_TETHA</name>
<dbReference type="InterPro" id="IPR009057">
    <property type="entry name" value="Homeodomain-like_sf"/>
</dbReference>
<dbReference type="SMART" id="SM00342">
    <property type="entry name" value="HTH_ARAC"/>
    <property type="match status" value="1"/>
</dbReference>
<evidence type="ECO:0000256" key="7">
    <source>
        <dbReference type="ARBA" id="ARBA00023015"/>
    </source>
</evidence>
<keyword evidence="4" id="KW-0479">Metal-binding</keyword>
<dbReference type="SUPFAM" id="SSF57884">
    <property type="entry name" value="Ada DNA repair protein, N-terminal domain (N-Ada 10)"/>
    <property type="match status" value="1"/>
</dbReference>
<evidence type="ECO:0000256" key="11">
    <source>
        <dbReference type="ARBA" id="ARBA00023204"/>
    </source>
</evidence>
<sequence length="189" mass="22181">MSITKTEWQAIKDNNKYYDDIFWYAVKSTRIFCRPSCLSRLPKKENIEIYYTKEEAVQAGYRPCKRCQPLGEPVSNQEWVKEIDTILLHNYQQKLTLEELAHLARGSESYLRHTYKVITGITPQKRLMNIRLSMAKKELLETDLTVKEVAESVGMENVAYFIKKFGEYYGDSPLQFRRKISNKIVPPKS</sequence>
<dbReference type="Gene3D" id="1.10.10.60">
    <property type="entry name" value="Homeodomain-like"/>
    <property type="match status" value="2"/>
</dbReference>
<organism evidence="13 14">
    <name type="scientific">Tetragenococcus halophilus subsp. halophilus</name>
    <dbReference type="NCBI Taxonomy" id="1513897"/>
    <lineage>
        <taxon>Bacteria</taxon>
        <taxon>Bacillati</taxon>
        <taxon>Bacillota</taxon>
        <taxon>Bacilli</taxon>
        <taxon>Lactobacillales</taxon>
        <taxon>Enterococcaceae</taxon>
        <taxon>Tetragenococcus</taxon>
    </lineage>
</organism>
<dbReference type="PANTHER" id="PTHR43280:SF28">
    <property type="entry name" value="HTH-TYPE TRANSCRIPTIONAL ACTIVATOR RHAS"/>
    <property type="match status" value="1"/>
</dbReference>
<evidence type="ECO:0000256" key="5">
    <source>
        <dbReference type="ARBA" id="ARBA00022763"/>
    </source>
</evidence>
<dbReference type="Gene3D" id="3.40.10.10">
    <property type="entry name" value="DNA Methylphosphotriester Repair Domain"/>
    <property type="match status" value="1"/>
</dbReference>
<keyword evidence="6" id="KW-0862">Zinc</keyword>
<evidence type="ECO:0000256" key="10">
    <source>
        <dbReference type="ARBA" id="ARBA00023163"/>
    </source>
</evidence>
<dbReference type="Proteomes" id="UP000236214">
    <property type="component" value="Unassembled WGS sequence"/>
</dbReference>
<dbReference type="GO" id="GO:0008168">
    <property type="term" value="F:methyltransferase activity"/>
    <property type="evidence" value="ECO:0007669"/>
    <property type="project" value="UniProtKB-KW"/>
</dbReference>
<reference evidence="13 14" key="1">
    <citation type="submission" date="2016-05" db="EMBL/GenBank/DDBJ databases">
        <title>Whole genome sequencing of Tetragenococcus halophilus subsp. halophilus NISL 7118.</title>
        <authorList>
            <person name="Shiwa Y."/>
            <person name="Nishimura I."/>
            <person name="Yoshikawa H."/>
            <person name="Koyama Y."/>
            <person name="Oguma T."/>
        </authorList>
    </citation>
    <scope>NUCLEOTIDE SEQUENCE [LARGE SCALE GENOMIC DNA]</scope>
    <source>
        <strain evidence="13 14">NISL 7118</strain>
    </source>
</reference>
<evidence type="ECO:0000256" key="8">
    <source>
        <dbReference type="ARBA" id="ARBA00023125"/>
    </source>
</evidence>
<dbReference type="SUPFAM" id="SSF46689">
    <property type="entry name" value="Homeodomain-like"/>
    <property type="match status" value="2"/>
</dbReference>
<comment type="caution">
    <text evidence="13">The sequence shown here is derived from an EMBL/GenBank/DDBJ whole genome shotgun (WGS) entry which is preliminary data.</text>
</comment>
<dbReference type="Pfam" id="PF02805">
    <property type="entry name" value="Ada_Zn_binding"/>
    <property type="match status" value="1"/>
</dbReference>
<comment type="cofactor">
    <cofactor evidence="1">
        <name>Zn(2+)</name>
        <dbReference type="ChEBI" id="CHEBI:29105"/>
    </cofactor>
</comment>
<dbReference type="InterPro" id="IPR016220">
    <property type="entry name" value="Me-P-triester_DNA_alkyl-Trfase"/>
</dbReference>
<gene>
    <name evidence="13" type="primary">adaA</name>
    <name evidence="13" type="ORF">TEHN7118_1403</name>
</gene>
<dbReference type="RefSeq" id="WP_103103549.1">
    <property type="nucleotide sequence ID" value="NZ_BDEC01000058.1"/>
</dbReference>
<keyword evidence="11" id="KW-0234">DNA repair</keyword>
<keyword evidence="2" id="KW-0489">Methyltransferase</keyword>
<dbReference type="PROSITE" id="PS00041">
    <property type="entry name" value="HTH_ARAC_FAMILY_1"/>
    <property type="match status" value="1"/>
</dbReference>
<evidence type="ECO:0000256" key="3">
    <source>
        <dbReference type="ARBA" id="ARBA00022679"/>
    </source>
</evidence>
<dbReference type="InterPro" id="IPR004026">
    <property type="entry name" value="Ada_DNA_repair_Zn-bd"/>
</dbReference>
<keyword evidence="5" id="KW-0227">DNA damage</keyword>
<dbReference type="Pfam" id="PF12833">
    <property type="entry name" value="HTH_18"/>
    <property type="match status" value="1"/>
</dbReference>
<evidence type="ECO:0000256" key="1">
    <source>
        <dbReference type="ARBA" id="ARBA00001947"/>
    </source>
</evidence>
<dbReference type="PROSITE" id="PS01124">
    <property type="entry name" value="HTH_ARAC_FAMILY_2"/>
    <property type="match status" value="1"/>
</dbReference>
<evidence type="ECO:0000259" key="12">
    <source>
        <dbReference type="PROSITE" id="PS01124"/>
    </source>
</evidence>
<dbReference type="GO" id="GO:0006281">
    <property type="term" value="P:DNA repair"/>
    <property type="evidence" value="ECO:0007669"/>
    <property type="project" value="UniProtKB-KW"/>
</dbReference>
<evidence type="ECO:0000256" key="9">
    <source>
        <dbReference type="ARBA" id="ARBA00023159"/>
    </source>
</evidence>
<dbReference type="AlphaFoldDB" id="A0A2H6CUE3"/>